<keyword evidence="1" id="KW-0732">Signal</keyword>
<organism evidence="2 3">
    <name type="scientific">Pseudocercospora fijiensis (strain CIRAD86)</name>
    <name type="common">Black leaf streak disease fungus</name>
    <name type="synonym">Mycosphaerella fijiensis</name>
    <dbReference type="NCBI Taxonomy" id="383855"/>
    <lineage>
        <taxon>Eukaryota</taxon>
        <taxon>Fungi</taxon>
        <taxon>Dikarya</taxon>
        <taxon>Ascomycota</taxon>
        <taxon>Pezizomycotina</taxon>
        <taxon>Dothideomycetes</taxon>
        <taxon>Dothideomycetidae</taxon>
        <taxon>Mycosphaerellales</taxon>
        <taxon>Mycosphaerellaceae</taxon>
        <taxon>Pseudocercospora</taxon>
    </lineage>
</organism>
<reference evidence="2 3" key="1">
    <citation type="journal article" date="2012" name="PLoS Pathog.">
        <title>Diverse lifestyles and strategies of plant pathogenesis encoded in the genomes of eighteen Dothideomycetes fungi.</title>
        <authorList>
            <person name="Ohm R.A."/>
            <person name="Feau N."/>
            <person name="Henrissat B."/>
            <person name="Schoch C.L."/>
            <person name="Horwitz B.A."/>
            <person name="Barry K.W."/>
            <person name="Condon B.J."/>
            <person name="Copeland A.C."/>
            <person name="Dhillon B."/>
            <person name="Glaser F."/>
            <person name="Hesse C.N."/>
            <person name="Kosti I."/>
            <person name="LaButti K."/>
            <person name="Lindquist E.A."/>
            <person name="Lucas S."/>
            <person name="Salamov A.A."/>
            <person name="Bradshaw R.E."/>
            <person name="Ciuffetti L."/>
            <person name="Hamelin R.C."/>
            <person name="Kema G.H.J."/>
            <person name="Lawrence C."/>
            <person name="Scott J.A."/>
            <person name="Spatafora J.W."/>
            <person name="Turgeon B.G."/>
            <person name="de Wit P.J.G.M."/>
            <person name="Zhong S."/>
            <person name="Goodwin S.B."/>
            <person name="Grigoriev I.V."/>
        </authorList>
    </citation>
    <scope>NUCLEOTIDE SEQUENCE [LARGE SCALE GENOMIC DNA]</scope>
    <source>
        <strain evidence="2 3">CIRAD86</strain>
    </source>
</reference>
<evidence type="ECO:0000313" key="3">
    <source>
        <dbReference type="Proteomes" id="UP000016932"/>
    </source>
</evidence>
<gene>
    <name evidence="2" type="ORF">MYCFIDRAFT_171785</name>
</gene>
<proteinExistence type="predicted"/>
<protein>
    <submittedName>
        <fullName evidence="2">Uncharacterized protein</fullName>
    </submittedName>
</protein>
<accession>M3B9E1</accession>
<dbReference type="AlphaFoldDB" id="M3B9E1"/>
<dbReference type="GeneID" id="19332691"/>
<dbReference type="HOGENOM" id="CLU_852913_0_0_1"/>
<dbReference type="KEGG" id="pfj:MYCFIDRAFT_171785"/>
<dbReference type="OrthoDB" id="10654226at2759"/>
<dbReference type="EMBL" id="KB446556">
    <property type="protein sequence ID" value="EME85947.1"/>
    <property type="molecule type" value="Genomic_DNA"/>
</dbReference>
<sequence length="326" mass="35897">MTLHIYHLLRLVLIIARALLAICFSQCAPSQPSRAPVLQQHLSATRHIDTRLPTPGTAALKMNTIIYSLMPWKYLSYATTSIHAGRLPYSRSASYSPSAALVPVLRFESPTCRLQNLISRLLGVRAHARKRGDLRENGCTSYYGDPPFHRIHVCLLHSPVRARIRSGILCRISSLPTSRTAYEIDTTDIALRLDPASNPLSPFPASALPLARSCVLEPSDHASGTASGLRVQEVRAPNFEERSILELCTQRSLDASSAHGLEVRLTAKRYEPVGCEGLARLTLAAVLAFLLRSARRERQFLFPVVPPMLQLAVGSDHDQLEAADLA</sequence>
<dbReference type="Proteomes" id="UP000016932">
    <property type="component" value="Unassembled WGS sequence"/>
</dbReference>
<dbReference type="VEuPathDB" id="FungiDB:MYCFIDRAFT_171785"/>
<dbReference type="RefSeq" id="XP_007923392.1">
    <property type="nucleotide sequence ID" value="XM_007925201.1"/>
</dbReference>
<evidence type="ECO:0000313" key="2">
    <source>
        <dbReference type="EMBL" id="EME85947.1"/>
    </source>
</evidence>
<feature type="chain" id="PRO_5004031268" evidence="1">
    <location>
        <begin position="28"/>
        <end position="326"/>
    </location>
</feature>
<keyword evidence="3" id="KW-1185">Reference proteome</keyword>
<feature type="signal peptide" evidence="1">
    <location>
        <begin position="1"/>
        <end position="27"/>
    </location>
</feature>
<name>M3B9E1_PSEFD</name>
<evidence type="ECO:0000256" key="1">
    <source>
        <dbReference type="SAM" id="SignalP"/>
    </source>
</evidence>